<dbReference type="InterPro" id="IPR015421">
    <property type="entry name" value="PyrdxlP-dep_Trfase_major"/>
</dbReference>
<dbReference type="InterPro" id="IPR051446">
    <property type="entry name" value="HTH_trans_reg/aminotransferase"/>
</dbReference>
<keyword evidence="1" id="KW-0032">Aminotransferase</keyword>
<reference evidence="1" key="1">
    <citation type="submission" date="2021-03" db="EMBL/GenBank/DDBJ databases">
        <authorList>
            <person name="Kanchanasin P."/>
            <person name="Saeng-In P."/>
            <person name="Phongsopitanun W."/>
            <person name="Yuki M."/>
            <person name="Kudo T."/>
            <person name="Ohkuma M."/>
            <person name="Tanasupawat S."/>
        </authorList>
    </citation>
    <scope>NUCLEOTIDE SEQUENCE</scope>
    <source>
        <strain evidence="1">GKU 128</strain>
    </source>
</reference>
<dbReference type="Gene3D" id="3.40.640.10">
    <property type="entry name" value="Type I PLP-dependent aspartate aminotransferase-like (Major domain)"/>
    <property type="match status" value="1"/>
</dbReference>
<name>A0A939T5U0_9ACTN</name>
<organism evidence="1 2">
    <name type="scientific">Actinomadura barringtoniae</name>
    <dbReference type="NCBI Taxonomy" id="1427535"/>
    <lineage>
        <taxon>Bacteria</taxon>
        <taxon>Bacillati</taxon>
        <taxon>Actinomycetota</taxon>
        <taxon>Actinomycetes</taxon>
        <taxon>Streptosporangiales</taxon>
        <taxon>Thermomonosporaceae</taxon>
        <taxon>Actinomadura</taxon>
    </lineage>
</organism>
<sequence>MEDPGAPFHREVVRRNGGEVVALPVDGLGARTDLLSTSAFPDMSAVEVTPAHQYPTGETLHPDRRRALTDWARDSGGLVLENDYDGEFRFDRQPVGAVQGTAPDHVVYLGTASKTLGPALRLGWMVVPPRLLEPVVEAKRFSDHHTETIGQLTFADFIDRHAYDRHIRTCRLRYQRRRDRLVERIGSRFVVNGVAAGLHALIDLPAGGPTELNVIEEAASRGLEVGRLGDRWHEPGDHPQGLVVGYATPAEHAYAAALDALAGSLAAAAG</sequence>
<dbReference type="Proteomes" id="UP000669179">
    <property type="component" value="Unassembled WGS sequence"/>
</dbReference>
<keyword evidence="1" id="KW-0808">Transferase</keyword>
<proteinExistence type="predicted"/>
<dbReference type="EMBL" id="JAGEOJ010000024">
    <property type="protein sequence ID" value="MBO2454146.1"/>
    <property type="molecule type" value="Genomic_DNA"/>
</dbReference>
<keyword evidence="2" id="KW-1185">Reference proteome</keyword>
<evidence type="ECO:0000313" key="2">
    <source>
        <dbReference type="Proteomes" id="UP000669179"/>
    </source>
</evidence>
<dbReference type="PANTHER" id="PTHR46577">
    <property type="entry name" value="HTH-TYPE TRANSCRIPTIONAL REGULATORY PROTEIN GABR"/>
    <property type="match status" value="1"/>
</dbReference>
<dbReference type="PANTHER" id="PTHR46577:SF1">
    <property type="entry name" value="HTH-TYPE TRANSCRIPTIONAL REGULATORY PROTEIN GABR"/>
    <property type="match status" value="1"/>
</dbReference>
<dbReference type="SUPFAM" id="SSF53383">
    <property type="entry name" value="PLP-dependent transferases"/>
    <property type="match status" value="1"/>
</dbReference>
<comment type="caution">
    <text evidence="1">The sequence shown here is derived from an EMBL/GenBank/DDBJ whole genome shotgun (WGS) entry which is preliminary data.</text>
</comment>
<evidence type="ECO:0000313" key="1">
    <source>
        <dbReference type="EMBL" id="MBO2454146.1"/>
    </source>
</evidence>
<accession>A0A939T5U0</accession>
<dbReference type="CDD" id="cd00609">
    <property type="entry name" value="AAT_like"/>
    <property type="match status" value="1"/>
</dbReference>
<dbReference type="AlphaFoldDB" id="A0A939T5U0"/>
<dbReference type="InterPro" id="IPR015424">
    <property type="entry name" value="PyrdxlP-dep_Trfase"/>
</dbReference>
<dbReference type="GO" id="GO:0008483">
    <property type="term" value="F:transaminase activity"/>
    <property type="evidence" value="ECO:0007669"/>
    <property type="project" value="UniProtKB-KW"/>
</dbReference>
<protein>
    <submittedName>
        <fullName evidence="1">PLP-dependent aminotransferase family protein</fullName>
    </submittedName>
</protein>
<gene>
    <name evidence="1" type="ORF">J4573_44155</name>
</gene>